<sequence length="494" mass="51144">MSRRVVIIGAGIGGLAAALALAARGMEVLVLERAATPGGKMREIAIGEARIDGGPTVFTMRWVFDELFAQAGTTLAEHLTLQPVTTLARHAWDGGARLDLFADIEQSAAAIGRFAGAAEARGYLDFCARARRTYAALEGPFIRGARPSPVSLVARAGLGGVGRLLATSPFSTLWNALGEHFKDPRLRQLFGRYATYVGSSPFLAPATLMLIAHVEQSGVWLVEGGMHRVARTVADLAAARGAGFRYGAEVAEILAANGRTTGVRLADGEVIPAAAVIANADVAALAAGRFGAAAAKAVGAVPRAGRSLSAVTWALTARTQGFPLLRHNVFFSGDYAGEFADLTSRGSLPATPTVYVCAQDRGDDDAAREGPERLLCLINAPARGDYRPLPEAAVAAAERAAFALLDRAGLRLDRAPERTVLTTPTGFDALFPATGGALYGQSVHGWQATFGRPGSRTKLAGLFLAGGSTHPGAGVPMATLSGRLAAAAVLGEAA</sequence>
<gene>
    <name evidence="7" type="primary">crtI</name>
    <name evidence="7" type="ORF">QWZ14_24650</name>
</gene>
<dbReference type="Pfam" id="PF01593">
    <property type="entry name" value="Amino_oxidase"/>
    <property type="match status" value="1"/>
</dbReference>
<keyword evidence="3 5" id="KW-0125">Carotenoid biosynthesis</keyword>
<reference evidence="8" key="1">
    <citation type="journal article" date="2019" name="Int. J. Syst. Evol. Microbiol.">
        <title>The Global Catalogue of Microorganisms (GCM) 10K type strain sequencing project: providing services to taxonomists for standard genome sequencing and annotation.</title>
        <authorList>
            <consortium name="The Broad Institute Genomics Platform"/>
            <consortium name="The Broad Institute Genome Sequencing Center for Infectious Disease"/>
            <person name="Wu L."/>
            <person name="Ma J."/>
        </authorList>
    </citation>
    <scope>NUCLEOTIDE SEQUENCE [LARGE SCALE GENOMIC DNA]</scope>
    <source>
        <strain evidence="8">CECT 7131</strain>
    </source>
</reference>
<organism evidence="7 8">
    <name type="scientific">Paeniroseomonas aquatica</name>
    <dbReference type="NCBI Taxonomy" id="373043"/>
    <lineage>
        <taxon>Bacteria</taxon>
        <taxon>Pseudomonadati</taxon>
        <taxon>Pseudomonadota</taxon>
        <taxon>Alphaproteobacteria</taxon>
        <taxon>Acetobacterales</taxon>
        <taxon>Acetobacteraceae</taxon>
        <taxon>Paeniroseomonas</taxon>
    </lineage>
</organism>
<dbReference type="Proteomes" id="UP001529369">
    <property type="component" value="Unassembled WGS sequence"/>
</dbReference>
<dbReference type="EMBL" id="JAUFPN010000195">
    <property type="protein sequence ID" value="MDN3567581.1"/>
    <property type="molecule type" value="Genomic_DNA"/>
</dbReference>
<evidence type="ECO:0000256" key="5">
    <source>
        <dbReference type="RuleBase" id="RU362075"/>
    </source>
</evidence>
<feature type="domain" description="Amine oxidase" evidence="6">
    <location>
        <begin position="12"/>
        <end position="490"/>
    </location>
</feature>
<dbReference type="EC" id="1.-.-.-" evidence="7"/>
<dbReference type="GO" id="GO:0016491">
    <property type="term" value="F:oxidoreductase activity"/>
    <property type="evidence" value="ECO:0007669"/>
    <property type="project" value="UniProtKB-KW"/>
</dbReference>
<dbReference type="InterPro" id="IPR014105">
    <property type="entry name" value="Carotenoid/retinoid_OxRdtase"/>
</dbReference>
<dbReference type="SUPFAM" id="SSF51905">
    <property type="entry name" value="FAD/NAD(P)-binding domain"/>
    <property type="match status" value="1"/>
</dbReference>
<dbReference type="PANTHER" id="PTHR43734:SF7">
    <property type="entry name" value="4,4'-DIAPONEUROSPORENE OXYGENASE"/>
    <property type="match status" value="1"/>
</dbReference>
<protein>
    <submittedName>
        <fullName evidence="7">Phytoene desaturase family protein</fullName>
        <ecNumber evidence="7">1.-.-.-</ecNumber>
    </submittedName>
</protein>
<dbReference type="PANTHER" id="PTHR43734">
    <property type="entry name" value="PHYTOENE DESATURASE"/>
    <property type="match status" value="1"/>
</dbReference>
<comment type="caution">
    <text evidence="7">The sequence shown here is derived from an EMBL/GenBank/DDBJ whole genome shotgun (WGS) entry which is preliminary data.</text>
</comment>
<evidence type="ECO:0000256" key="4">
    <source>
        <dbReference type="ARBA" id="ARBA00023002"/>
    </source>
</evidence>
<dbReference type="NCBIfam" id="TIGR02734">
    <property type="entry name" value="crtI_fam"/>
    <property type="match status" value="1"/>
</dbReference>
<dbReference type="InterPro" id="IPR036188">
    <property type="entry name" value="FAD/NAD-bd_sf"/>
</dbReference>
<evidence type="ECO:0000256" key="1">
    <source>
        <dbReference type="ARBA" id="ARBA00004829"/>
    </source>
</evidence>
<evidence type="ECO:0000256" key="2">
    <source>
        <dbReference type="ARBA" id="ARBA00006046"/>
    </source>
</evidence>
<evidence type="ECO:0000313" key="8">
    <source>
        <dbReference type="Proteomes" id="UP001529369"/>
    </source>
</evidence>
<dbReference type="InterPro" id="IPR002937">
    <property type="entry name" value="Amino_oxidase"/>
</dbReference>
<dbReference type="PROSITE" id="PS00982">
    <property type="entry name" value="PHYTOENE_DH"/>
    <property type="match status" value="1"/>
</dbReference>
<evidence type="ECO:0000256" key="3">
    <source>
        <dbReference type="ARBA" id="ARBA00022746"/>
    </source>
</evidence>
<dbReference type="InterPro" id="IPR008150">
    <property type="entry name" value="Phytoene_DH_bac_CS"/>
</dbReference>
<comment type="similarity">
    <text evidence="2 5">Belongs to the carotenoid/retinoid oxidoreductase family.</text>
</comment>
<evidence type="ECO:0000313" key="7">
    <source>
        <dbReference type="EMBL" id="MDN3567581.1"/>
    </source>
</evidence>
<keyword evidence="4 5" id="KW-0560">Oxidoreductase</keyword>
<comment type="pathway">
    <text evidence="1 5">Carotenoid biosynthesis.</text>
</comment>
<dbReference type="Gene3D" id="3.50.50.60">
    <property type="entry name" value="FAD/NAD(P)-binding domain"/>
    <property type="match status" value="2"/>
</dbReference>
<dbReference type="RefSeq" id="WP_290319628.1">
    <property type="nucleotide sequence ID" value="NZ_JAUFPN010000195.1"/>
</dbReference>
<accession>A0ABT8ADE1</accession>
<proteinExistence type="inferred from homology"/>
<evidence type="ECO:0000259" key="6">
    <source>
        <dbReference type="Pfam" id="PF01593"/>
    </source>
</evidence>
<dbReference type="InterPro" id="IPR054841">
    <property type="entry name" value="carotdesatCrtD"/>
</dbReference>
<keyword evidence="8" id="KW-1185">Reference proteome</keyword>
<dbReference type="NCBIfam" id="NF045637">
    <property type="entry name" value="carotdesatCrtDProt"/>
    <property type="match status" value="1"/>
</dbReference>
<name>A0ABT8ADE1_9PROT</name>